<reference evidence="1" key="1">
    <citation type="submission" date="2019-03" db="EMBL/GenBank/DDBJ databases">
        <title>Single cell metagenomics reveals metabolic interactions within the superorganism composed of flagellate Streblomastix strix and complex community of Bacteroidetes bacteria on its surface.</title>
        <authorList>
            <person name="Treitli S.C."/>
            <person name="Kolisko M."/>
            <person name="Husnik F."/>
            <person name="Keeling P."/>
            <person name="Hampl V."/>
        </authorList>
    </citation>
    <scope>NUCLEOTIDE SEQUENCE</scope>
    <source>
        <strain evidence="1">STM</strain>
    </source>
</reference>
<dbReference type="AlphaFoldDB" id="A0A5J4PKQ0"/>
<feature type="non-terminal residue" evidence="1">
    <location>
        <position position="87"/>
    </location>
</feature>
<comment type="caution">
    <text evidence="1">The sequence shown here is derived from an EMBL/GenBank/DDBJ whole genome shotgun (WGS) entry which is preliminary data.</text>
</comment>
<evidence type="ECO:0000313" key="1">
    <source>
        <dbReference type="EMBL" id="KAA6310107.1"/>
    </source>
</evidence>
<dbReference type="EMBL" id="SNRY01007599">
    <property type="protein sequence ID" value="KAA6310107.1"/>
    <property type="molecule type" value="Genomic_DNA"/>
</dbReference>
<dbReference type="InterPro" id="IPR011990">
    <property type="entry name" value="TPR-like_helical_dom_sf"/>
</dbReference>
<protein>
    <submittedName>
        <fullName evidence="1">RagB/SusD family nutrient uptake outer membrane protein</fullName>
    </submittedName>
</protein>
<proteinExistence type="predicted"/>
<sequence>MKKIYQSILGIYFVLAVISLSSCEDFLDVKPTSSIVADNAITDARPARASIIGVYASLKSYCTGSELTLGVMPADNVSFGGSQSQNI</sequence>
<gene>
    <name evidence="1" type="ORF">EZS27_038530</name>
</gene>
<dbReference type="SUPFAM" id="SSF48452">
    <property type="entry name" value="TPR-like"/>
    <property type="match status" value="1"/>
</dbReference>
<organism evidence="1">
    <name type="scientific">termite gut metagenome</name>
    <dbReference type="NCBI Taxonomy" id="433724"/>
    <lineage>
        <taxon>unclassified sequences</taxon>
        <taxon>metagenomes</taxon>
        <taxon>organismal metagenomes</taxon>
    </lineage>
</organism>
<dbReference type="PROSITE" id="PS51257">
    <property type="entry name" value="PROKAR_LIPOPROTEIN"/>
    <property type="match status" value="1"/>
</dbReference>
<accession>A0A5J4PKQ0</accession>
<name>A0A5J4PKQ0_9ZZZZ</name>